<accession>A0ABU7JC72</accession>
<name>A0ABU7JC72_9GAMM</name>
<evidence type="ECO:0000313" key="2">
    <source>
        <dbReference type="Proteomes" id="UP001339167"/>
    </source>
</evidence>
<reference evidence="1 2" key="1">
    <citation type="submission" date="2023-06" db="EMBL/GenBank/DDBJ databases">
        <title>Alkalimonas sp., MEB004 an alkaliphilic bacterium isolated from Lonar Lake, India.</title>
        <authorList>
            <person name="Joshi A."/>
            <person name="Thite S."/>
        </authorList>
    </citation>
    <scope>NUCLEOTIDE SEQUENCE [LARGE SCALE GENOMIC DNA]</scope>
    <source>
        <strain evidence="1 2">MEB004</strain>
    </source>
</reference>
<protein>
    <submittedName>
        <fullName evidence="1">Uncharacterized protein</fullName>
    </submittedName>
</protein>
<gene>
    <name evidence="1" type="ORF">QWF21_03495</name>
</gene>
<organism evidence="1 2">
    <name type="scientific">Alkalimonas mucilaginosa</name>
    <dbReference type="NCBI Taxonomy" id="3057676"/>
    <lineage>
        <taxon>Bacteria</taxon>
        <taxon>Pseudomonadati</taxon>
        <taxon>Pseudomonadota</taxon>
        <taxon>Gammaproteobacteria</taxon>
        <taxon>Alkalimonas</taxon>
    </lineage>
</organism>
<proteinExistence type="predicted"/>
<comment type="caution">
    <text evidence="1">The sequence shown here is derived from an EMBL/GenBank/DDBJ whole genome shotgun (WGS) entry which is preliminary data.</text>
</comment>
<dbReference type="Proteomes" id="UP001339167">
    <property type="component" value="Unassembled WGS sequence"/>
</dbReference>
<dbReference type="EMBL" id="JAUGZK010000002">
    <property type="protein sequence ID" value="MEE2023297.1"/>
    <property type="molecule type" value="Genomic_DNA"/>
</dbReference>
<dbReference type="RefSeq" id="WP_330086651.1">
    <property type="nucleotide sequence ID" value="NZ_JAUGZK010000002.1"/>
</dbReference>
<keyword evidence="2" id="KW-1185">Reference proteome</keyword>
<evidence type="ECO:0000313" key="1">
    <source>
        <dbReference type="EMBL" id="MEE2023297.1"/>
    </source>
</evidence>
<sequence length="109" mass="12245">MLALIVSTTIMCSVTACFYLYRQLSCKQAILSTIEMDVAQAMLPRSHKLCERACEIDIIPDVTARTQADEQFRDDVHQYMADFEEEVAARLKGNANLAIKSYGGIRINP</sequence>